<sequence length="197" mass="22199">MKRSFRNLMMFTLVAGSLSMVSCKETKEDEAAEPMQHEMREGEEMDHEMGKTMDEDQILNDEITAEFENQQTGAMYQHYINIKNALVKTDATMAQDRAKEMVAALESNEANTSVAEAARKIATSADVNVQREAFSELTKAMDSQLEGALASGEIYKQYCPMAFEGKGDSWFSNTKEIRNPYYGDKMLRCGRVEATIK</sequence>
<dbReference type="Pfam" id="PF11827">
    <property type="entry name" value="DUF3347"/>
    <property type="match status" value="1"/>
</dbReference>
<dbReference type="EMBL" id="CP042476">
    <property type="protein sequence ID" value="QED38170.1"/>
    <property type="molecule type" value="Genomic_DNA"/>
</dbReference>
<dbReference type="PROSITE" id="PS51257">
    <property type="entry name" value="PROKAR_LIPOPROTEIN"/>
    <property type="match status" value="1"/>
</dbReference>
<dbReference type="Proteomes" id="UP000321954">
    <property type="component" value="Chromosome"/>
</dbReference>
<organism evidence="3 4">
    <name type="scientific">Antarcticibacterium arcticum</name>
    <dbReference type="NCBI Taxonomy" id="2585771"/>
    <lineage>
        <taxon>Bacteria</taxon>
        <taxon>Pseudomonadati</taxon>
        <taxon>Bacteroidota</taxon>
        <taxon>Flavobacteriia</taxon>
        <taxon>Flavobacteriales</taxon>
        <taxon>Flavobacteriaceae</taxon>
        <taxon>Antarcticibacterium</taxon>
    </lineage>
</organism>
<dbReference type="AlphaFoldDB" id="A0A5B8YJN0"/>
<evidence type="ECO:0000313" key="3">
    <source>
        <dbReference type="EMBL" id="QED38170.1"/>
    </source>
</evidence>
<dbReference type="RefSeq" id="WP_146834758.1">
    <property type="nucleotide sequence ID" value="NZ_CP042476.1"/>
</dbReference>
<evidence type="ECO:0000259" key="2">
    <source>
        <dbReference type="Pfam" id="PF11827"/>
    </source>
</evidence>
<name>A0A5B8YJN0_9FLAO</name>
<dbReference type="OrthoDB" id="5513217at2"/>
<reference evidence="3 4" key="1">
    <citation type="submission" date="2019-08" db="EMBL/GenBank/DDBJ databases">
        <title>Antarcticibacterium arcticum sp. nov., a bacterium isolated from marine sediment of the Canadian Beaufort Sea.</title>
        <authorList>
            <person name="Lee Y.M."/>
            <person name="Baek K."/>
            <person name="Lee D.-H."/>
            <person name="Shin S.C."/>
            <person name="Jin Y.K."/>
            <person name="Park Y."/>
        </authorList>
    </citation>
    <scope>NUCLEOTIDE SEQUENCE [LARGE SCALE GENOMIC DNA]</scope>
    <source>
        <strain evidence="3 4">PAMC 28998</strain>
    </source>
</reference>
<evidence type="ECO:0000313" key="4">
    <source>
        <dbReference type="Proteomes" id="UP000321954"/>
    </source>
</evidence>
<feature type="region of interest" description="Disordered" evidence="1">
    <location>
        <begin position="28"/>
        <end position="47"/>
    </location>
</feature>
<dbReference type="KEGG" id="anp:FK178_10775"/>
<protein>
    <submittedName>
        <fullName evidence="3">DUF3347 domain-containing protein</fullName>
    </submittedName>
</protein>
<feature type="domain" description="DUF3347" evidence="2">
    <location>
        <begin position="76"/>
        <end position="144"/>
    </location>
</feature>
<accession>A0A5B8YJN0</accession>
<gene>
    <name evidence="3" type="ORF">FK178_10775</name>
</gene>
<dbReference type="InterPro" id="IPR021782">
    <property type="entry name" value="DUF3347"/>
</dbReference>
<proteinExistence type="predicted"/>
<keyword evidence="4" id="KW-1185">Reference proteome</keyword>
<evidence type="ECO:0000256" key="1">
    <source>
        <dbReference type="SAM" id="MobiDB-lite"/>
    </source>
</evidence>